<dbReference type="SUPFAM" id="SSF103473">
    <property type="entry name" value="MFS general substrate transporter"/>
    <property type="match status" value="1"/>
</dbReference>
<reference evidence="8 9" key="1">
    <citation type="submission" date="2014-04" db="EMBL/GenBank/DDBJ databases">
        <title>Genome sequencing of Vibrio navarrensis strains.</title>
        <authorList>
            <person name="Gladney L.M."/>
            <person name="Katz L.S."/>
            <person name="Marino-Ramirez L."/>
            <person name="Jordan I.K."/>
        </authorList>
    </citation>
    <scope>NUCLEOTIDE SEQUENCE [LARGE SCALE GENOMIC DNA]</scope>
    <source>
        <strain evidence="8 9">ATCC 51183</strain>
    </source>
</reference>
<dbReference type="RefSeq" id="WP_039427713.1">
    <property type="nucleotide sequence ID" value="NZ_CP061844.1"/>
</dbReference>
<evidence type="ECO:0000256" key="3">
    <source>
        <dbReference type="ARBA" id="ARBA00022692"/>
    </source>
</evidence>
<dbReference type="EMBL" id="JMCG01000001">
    <property type="protein sequence ID" value="KGK12028.1"/>
    <property type="molecule type" value="Genomic_DNA"/>
</dbReference>
<name>A0A099MBQ5_9VIBR</name>
<dbReference type="GO" id="GO:1990961">
    <property type="term" value="P:xenobiotic detoxification by transmembrane export across the plasma membrane"/>
    <property type="evidence" value="ECO:0007669"/>
    <property type="project" value="TreeGrafter"/>
</dbReference>
<evidence type="ECO:0000256" key="6">
    <source>
        <dbReference type="SAM" id="Phobius"/>
    </source>
</evidence>
<dbReference type="GO" id="GO:0005886">
    <property type="term" value="C:plasma membrane"/>
    <property type="evidence" value="ECO:0007669"/>
    <property type="project" value="TreeGrafter"/>
</dbReference>
<dbReference type="GO" id="GO:0015385">
    <property type="term" value="F:sodium:proton antiporter activity"/>
    <property type="evidence" value="ECO:0007669"/>
    <property type="project" value="TreeGrafter"/>
</dbReference>
<feature type="transmembrane region" description="Helical" evidence="6">
    <location>
        <begin position="135"/>
        <end position="155"/>
    </location>
</feature>
<evidence type="ECO:0000256" key="4">
    <source>
        <dbReference type="ARBA" id="ARBA00022989"/>
    </source>
</evidence>
<dbReference type="PROSITE" id="PS50850">
    <property type="entry name" value="MFS"/>
    <property type="match status" value="1"/>
</dbReference>
<evidence type="ECO:0000256" key="5">
    <source>
        <dbReference type="ARBA" id="ARBA00023136"/>
    </source>
</evidence>
<feature type="transmembrane region" description="Helical" evidence="6">
    <location>
        <begin position="102"/>
        <end position="123"/>
    </location>
</feature>
<dbReference type="InterPro" id="IPR020846">
    <property type="entry name" value="MFS_dom"/>
</dbReference>
<dbReference type="PANTHER" id="PTHR23502:SF132">
    <property type="entry name" value="POLYAMINE TRANSPORTER 2-RELATED"/>
    <property type="match status" value="1"/>
</dbReference>
<dbReference type="Proteomes" id="UP000029994">
    <property type="component" value="Unassembled WGS sequence"/>
</dbReference>
<feature type="transmembrane region" description="Helical" evidence="6">
    <location>
        <begin position="214"/>
        <end position="236"/>
    </location>
</feature>
<keyword evidence="9" id="KW-1185">Reference proteome</keyword>
<feature type="transmembrane region" description="Helical" evidence="6">
    <location>
        <begin position="248"/>
        <end position="266"/>
    </location>
</feature>
<comment type="subcellular location">
    <subcellularLocation>
        <location evidence="1">Membrane</location>
        <topology evidence="1">Multi-pass membrane protein</topology>
    </subcellularLocation>
</comment>
<sequence length="400" mass="43778">MNTKSNSSFFITLLIILLAPIGQAAIDIYVTALPEMRDSYSVTQSQIQLSVSLYLIAFAIGQMIYGPIADAWGRKPTLFLGIFIYLIGSLIAIFSHDFNTFLVARIIQGLGITSASVVMKAIATDNFKDAQLANVLTYMVISWGMGPIIAPVIGAKLQLHFGWESCLYFLAIYGAVLLALLCRFKESLKTPVPLTPATLASNSRKIIGEQKFQICFLAMGLCYGILLTFNLVAPFIVQDVLGYSPATFGNIALLMGAAYFLGVFSNRFNKDKVPVNKLYLSATTINVFVSLAMFAYAYQFGMNIYALVIPCLIMTFFAGVMYPNLMGKGVSLFPELGGLASSLLGFLLMLLAGLIMVFASYLNTESLLPLSSMFLLINILCFFLIRKLVSENHIAIRAEA</sequence>
<dbReference type="Pfam" id="PF07690">
    <property type="entry name" value="MFS_1"/>
    <property type="match status" value="1"/>
</dbReference>
<proteinExistence type="predicted"/>
<keyword evidence="5 6" id="KW-0472">Membrane</keyword>
<gene>
    <name evidence="8" type="ORF">EA26_12175</name>
</gene>
<feature type="transmembrane region" description="Helical" evidence="6">
    <location>
        <begin position="278"/>
        <end position="298"/>
    </location>
</feature>
<dbReference type="STRING" id="29495.EA26_12175"/>
<feature type="transmembrane region" description="Helical" evidence="6">
    <location>
        <begin position="367"/>
        <end position="385"/>
    </location>
</feature>
<feature type="transmembrane region" description="Helical" evidence="6">
    <location>
        <begin position="48"/>
        <end position="65"/>
    </location>
</feature>
<evidence type="ECO:0000256" key="1">
    <source>
        <dbReference type="ARBA" id="ARBA00004141"/>
    </source>
</evidence>
<organism evidence="8 9">
    <name type="scientific">Vibrio navarrensis</name>
    <dbReference type="NCBI Taxonomy" id="29495"/>
    <lineage>
        <taxon>Bacteria</taxon>
        <taxon>Pseudomonadati</taxon>
        <taxon>Pseudomonadota</taxon>
        <taxon>Gammaproteobacteria</taxon>
        <taxon>Vibrionales</taxon>
        <taxon>Vibrionaceae</taxon>
        <taxon>Vibrio</taxon>
    </lineage>
</organism>
<evidence type="ECO:0000256" key="2">
    <source>
        <dbReference type="ARBA" id="ARBA00022448"/>
    </source>
</evidence>
<evidence type="ECO:0000259" key="7">
    <source>
        <dbReference type="PROSITE" id="PS50850"/>
    </source>
</evidence>
<feature type="transmembrane region" description="Helical" evidence="6">
    <location>
        <begin position="77"/>
        <end position="96"/>
    </location>
</feature>
<evidence type="ECO:0000313" key="9">
    <source>
        <dbReference type="Proteomes" id="UP000029994"/>
    </source>
</evidence>
<feature type="transmembrane region" description="Helical" evidence="6">
    <location>
        <begin position="161"/>
        <end position="181"/>
    </location>
</feature>
<keyword evidence="2" id="KW-0813">Transport</keyword>
<accession>A0A099MBQ5</accession>
<dbReference type="CDD" id="cd17320">
    <property type="entry name" value="MFS_MdfA_MDR_like"/>
    <property type="match status" value="1"/>
</dbReference>
<feature type="transmembrane region" description="Helical" evidence="6">
    <location>
        <begin position="337"/>
        <end position="361"/>
    </location>
</feature>
<dbReference type="Gene3D" id="1.20.1720.10">
    <property type="entry name" value="Multidrug resistance protein D"/>
    <property type="match status" value="1"/>
</dbReference>
<comment type="caution">
    <text evidence="8">The sequence shown here is derived from an EMBL/GenBank/DDBJ whole genome shotgun (WGS) entry which is preliminary data.</text>
</comment>
<dbReference type="InterPro" id="IPR036259">
    <property type="entry name" value="MFS_trans_sf"/>
</dbReference>
<feature type="domain" description="Major facilitator superfamily (MFS) profile" evidence="7">
    <location>
        <begin position="8"/>
        <end position="389"/>
    </location>
</feature>
<dbReference type="AlphaFoldDB" id="A0A099MBQ5"/>
<dbReference type="GeneID" id="43683921"/>
<dbReference type="eggNOG" id="COG2814">
    <property type="taxonomic scope" value="Bacteria"/>
</dbReference>
<keyword evidence="4 6" id="KW-1133">Transmembrane helix</keyword>
<protein>
    <recommendedName>
        <fullName evidence="7">Major facilitator superfamily (MFS) profile domain-containing protein</fullName>
    </recommendedName>
</protein>
<keyword evidence="3 6" id="KW-0812">Transmembrane</keyword>
<evidence type="ECO:0000313" key="8">
    <source>
        <dbReference type="EMBL" id="KGK12028.1"/>
    </source>
</evidence>
<feature type="transmembrane region" description="Helical" evidence="6">
    <location>
        <begin position="304"/>
        <end position="325"/>
    </location>
</feature>
<dbReference type="PANTHER" id="PTHR23502">
    <property type="entry name" value="MAJOR FACILITATOR SUPERFAMILY"/>
    <property type="match status" value="1"/>
</dbReference>
<dbReference type="InterPro" id="IPR011701">
    <property type="entry name" value="MFS"/>
</dbReference>